<keyword evidence="3" id="KW-0560">Oxidoreductase</keyword>
<evidence type="ECO:0000259" key="8">
    <source>
        <dbReference type="PROSITE" id="PS50405"/>
    </source>
</evidence>
<evidence type="ECO:0000256" key="3">
    <source>
        <dbReference type="ARBA" id="ARBA00023002"/>
    </source>
</evidence>
<comment type="catalytic activity">
    <reaction evidence="5">
        <text>RX + glutathione = an S-substituted glutathione + a halide anion + H(+)</text>
        <dbReference type="Rhea" id="RHEA:16437"/>
        <dbReference type="ChEBI" id="CHEBI:15378"/>
        <dbReference type="ChEBI" id="CHEBI:16042"/>
        <dbReference type="ChEBI" id="CHEBI:17792"/>
        <dbReference type="ChEBI" id="CHEBI:57925"/>
        <dbReference type="ChEBI" id="CHEBI:90779"/>
        <dbReference type="EC" id="2.5.1.18"/>
    </reaction>
</comment>
<dbReference type="SFLD" id="SFLDS00019">
    <property type="entry name" value="Glutathione_Transferase_(cytos"/>
    <property type="match status" value="1"/>
</dbReference>
<name>A0A1Y1HW52_KLENI</name>
<dbReference type="STRING" id="105231.A0A1Y1HW52"/>
<dbReference type="PROSITE" id="PS50404">
    <property type="entry name" value="GST_NTER"/>
    <property type="match status" value="1"/>
</dbReference>
<evidence type="ECO:0000313" key="10">
    <source>
        <dbReference type="Proteomes" id="UP000054558"/>
    </source>
</evidence>
<dbReference type="InterPro" id="IPR044627">
    <property type="entry name" value="DHAR1/2/3/4"/>
</dbReference>
<dbReference type="InterPro" id="IPR010987">
    <property type="entry name" value="Glutathione-S-Trfase_C-like"/>
</dbReference>
<accession>A0A1Y1HW52</accession>
<evidence type="ECO:0000259" key="7">
    <source>
        <dbReference type="PROSITE" id="PS50404"/>
    </source>
</evidence>
<dbReference type="SFLD" id="SFLDG00358">
    <property type="entry name" value="Main_(cytGST)"/>
    <property type="match status" value="1"/>
</dbReference>
<dbReference type="SUPFAM" id="SSF47616">
    <property type="entry name" value="GST C-terminal domain-like"/>
    <property type="match status" value="1"/>
</dbReference>
<dbReference type="GO" id="GO:0004364">
    <property type="term" value="F:glutathione transferase activity"/>
    <property type="evidence" value="ECO:0007669"/>
    <property type="project" value="UniProtKB-EC"/>
</dbReference>
<gene>
    <name evidence="9" type="ORF">KFL_000800080</name>
</gene>
<dbReference type="InterPro" id="IPR040079">
    <property type="entry name" value="Glutathione_S-Trfase"/>
</dbReference>
<comment type="catalytic activity">
    <reaction evidence="6">
        <text>L-dehydroascorbate + 2 glutathione = glutathione disulfide + L-ascorbate</text>
        <dbReference type="Rhea" id="RHEA:24424"/>
        <dbReference type="ChEBI" id="CHEBI:38290"/>
        <dbReference type="ChEBI" id="CHEBI:57925"/>
        <dbReference type="ChEBI" id="CHEBI:58297"/>
        <dbReference type="ChEBI" id="CHEBI:58539"/>
        <dbReference type="EC" id="1.8.5.1"/>
    </reaction>
</comment>
<dbReference type="FunFam" id="1.20.1050.10:FF:000029">
    <property type="entry name" value="Glutathione S-transferase DHAR3, chloroplastic"/>
    <property type="match status" value="1"/>
</dbReference>
<dbReference type="GO" id="GO:0045174">
    <property type="term" value="F:glutathione dehydrogenase (ascorbate) activity"/>
    <property type="evidence" value="ECO:0007669"/>
    <property type="project" value="UniProtKB-EC"/>
</dbReference>
<dbReference type="OMA" id="LCPPKYA"/>
<dbReference type="GO" id="GO:0033355">
    <property type="term" value="P:ascorbate glutathione cycle"/>
    <property type="evidence" value="ECO:0007669"/>
    <property type="project" value="InterPro"/>
</dbReference>
<dbReference type="Pfam" id="PF13410">
    <property type="entry name" value="GST_C_2"/>
    <property type="match status" value="1"/>
</dbReference>
<evidence type="ECO:0000313" key="9">
    <source>
        <dbReference type="EMBL" id="GAQ81429.1"/>
    </source>
</evidence>
<protein>
    <recommendedName>
        <fullName evidence="11">Dehydroascorbate reductase</fullName>
    </recommendedName>
</protein>
<evidence type="ECO:0008006" key="11">
    <source>
        <dbReference type="Google" id="ProtNLM"/>
    </source>
</evidence>
<dbReference type="CDD" id="cd00570">
    <property type="entry name" value="GST_N_family"/>
    <property type="match status" value="1"/>
</dbReference>
<dbReference type="OrthoDB" id="1935530at2759"/>
<keyword evidence="10" id="KW-1185">Reference proteome</keyword>
<feature type="domain" description="GST N-terminal" evidence="7">
    <location>
        <begin position="10"/>
        <end position="88"/>
    </location>
</feature>
<dbReference type="InterPro" id="IPR036282">
    <property type="entry name" value="Glutathione-S-Trfase_C_sf"/>
</dbReference>
<keyword evidence="1" id="KW-0216">Detoxification</keyword>
<evidence type="ECO:0000256" key="5">
    <source>
        <dbReference type="ARBA" id="ARBA00047960"/>
    </source>
</evidence>
<dbReference type="Gene3D" id="1.20.1050.10">
    <property type="match status" value="1"/>
</dbReference>
<evidence type="ECO:0000256" key="2">
    <source>
        <dbReference type="ARBA" id="ARBA00022679"/>
    </source>
</evidence>
<dbReference type="PANTHER" id="PTHR44420">
    <property type="entry name" value="GLUTATHIONE S-TRANSFERASE DHAR2-RELATED"/>
    <property type="match status" value="1"/>
</dbReference>
<feature type="domain" description="GST C-terminal" evidence="8">
    <location>
        <begin position="75"/>
        <end position="217"/>
    </location>
</feature>
<dbReference type="EMBL" id="DF237029">
    <property type="protein sequence ID" value="GAQ81429.1"/>
    <property type="molecule type" value="Genomic_DNA"/>
</dbReference>
<dbReference type="InterPro" id="IPR036249">
    <property type="entry name" value="Thioredoxin-like_sf"/>
</dbReference>
<keyword evidence="2" id="KW-0808">Transferase</keyword>
<evidence type="ECO:0000256" key="4">
    <source>
        <dbReference type="ARBA" id="ARBA00024194"/>
    </source>
</evidence>
<dbReference type="Proteomes" id="UP000054558">
    <property type="component" value="Unassembled WGS sequence"/>
</dbReference>
<sequence length="217" mass="23703">MAVEVAVKAAVGNPDILGDCPFSQRVLITLEEKHIPYTKKLIDLSNKPQWYLEANPAGKVPALKTADGWLADSDEITKKLEQDYPEPSLVTPPEKASVGSKIFPSFVGFLKSDDPQDGKQEALLTELEALDKALSEGEGPFIAGSKITQVDVALIPKLYHTKVALKALKGWEIPAKLENVHKYVKAATETESFQKTTASDDLIVKGWLAHDGVKKQI</sequence>
<dbReference type="PROSITE" id="PS50405">
    <property type="entry name" value="GST_CTER"/>
    <property type="match status" value="1"/>
</dbReference>
<evidence type="ECO:0000256" key="1">
    <source>
        <dbReference type="ARBA" id="ARBA00022575"/>
    </source>
</evidence>
<reference evidence="9 10" key="1">
    <citation type="journal article" date="2014" name="Nat. Commun.">
        <title>Klebsormidium flaccidum genome reveals primary factors for plant terrestrial adaptation.</title>
        <authorList>
            <person name="Hori K."/>
            <person name="Maruyama F."/>
            <person name="Fujisawa T."/>
            <person name="Togashi T."/>
            <person name="Yamamoto N."/>
            <person name="Seo M."/>
            <person name="Sato S."/>
            <person name="Yamada T."/>
            <person name="Mori H."/>
            <person name="Tajima N."/>
            <person name="Moriyama T."/>
            <person name="Ikeuchi M."/>
            <person name="Watanabe M."/>
            <person name="Wada H."/>
            <person name="Kobayashi K."/>
            <person name="Saito M."/>
            <person name="Masuda T."/>
            <person name="Sasaki-Sekimoto Y."/>
            <person name="Mashiguchi K."/>
            <person name="Awai K."/>
            <person name="Shimojima M."/>
            <person name="Masuda S."/>
            <person name="Iwai M."/>
            <person name="Nobusawa T."/>
            <person name="Narise T."/>
            <person name="Kondo S."/>
            <person name="Saito H."/>
            <person name="Sato R."/>
            <person name="Murakawa M."/>
            <person name="Ihara Y."/>
            <person name="Oshima-Yamada Y."/>
            <person name="Ohtaka K."/>
            <person name="Satoh M."/>
            <person name="Sonobe K."/>
            <person name="Ishii M."/>
            <person name="Ohtani R."/>
            <person name="Kanamori-Sato M."/>
            <person name="Honoki R."/>
            <person name="Miyazaki D."/>
            <person name="Mochizuki H."/>
            <person name="Umetsu J."/>
            <person name="Higashi K."/>
            <person name="Shibata D."/>
            <person name="Kamiya Y."/>
            <person name="Sato N."/>
            <person name="Nakamura Y."/>
            <person name="Tabata S."/>
            <person name="Ida S."/>
            <person name="Kurokawa K."/>
            <person name="Ohta H."/>
        </authorList>
    </citation>
    <scope>NUCLEOTIDE SEQUENCE [LARGE SCALE GENOMIC DNA]</scope>
    <source>
        <strain evidence="9 10">NIES-2285</strain>
    </source>
</reference>
<proteinExistence type="inferred from homology"/>
<organism evidence="9 10">
    <name type="scientific">Klebsormidium nitens</name>
    <name type="common">Green alga</name>
    <name type="synonym">Ulothrix nitens</name>
    <dbReference type="NCBI Taxonomy" id="105231"/>
    <lineage>
        <taxon>Eukaryota</taxon>
        <taxon>Viridiplantae</taxon>
        <taxon>Streptophyta</taxon>
        <taxon>Klebsormidiophyceae</taxon>
        <taxon>Klebsormidiales</taxon>
        <taxon>Klebsormidiaceae</taxon>
        <taxon>Klebsormidium</taxon>
    </lineage>
</organism>
<dbReference type="Gene3D" id="3.40.30.10">
    <property type="entry name" value="Glutaredoxin"/>
    <property type="match status" value="1"/>
</dbReference>
<dbReference type="PANTHER" id="PTHR44420:SF2">
    <property type="entry name" value="GLUTATHIONE S-TRANSFERASE DHAR2-RELATED"/>
    <property type="match status" value="1"/>
</dbReference>
<dbReference type="Pfam" id="PF13417">
    <property type="entry name" value="GST_N_3"/>
    <property type="match status" value="1"/>
</dbReference>
<evidence type="ECO:0000256" key="6">
    <source>
        <dbReference type="ARBA" id="ARBA00049544"/>
    </source>
</evidence>
<comment type="similarity">
    <text evidence="4">Belongs to the GST superfamily. DHAR family.</text>
</comment>
<dbReference type="InterPro" id="IPR004045">
    <property type="entry name" value="Glutathione_S-Trfase_N"/>
</dbReference>
<dbReference type="AlphaFoldDB" id="A0A1Y1HW52"/>
<dbReference type="SUPFAM" id="SSF52833">
    <property type="entry name" value="Thioredoxin-like"/>
    <property type="match status" value="1"/>
</dbReference>